<dbReference type="AlphaFoldDB" id="A0A1M6GI49"/>
<dbReference type="OrthoDB" id="9982109at2"/>
<reference evidence="2" key="1">
    <citation type="submission" date="2016-11" db="EMBL/GenBank/DDBJ databases">
        <authorList>
            <person name="Varghese N."/>
            <person name="Submissions S."/>
        </authorList>
    </citation>
    <scope>NUCLEOTIDE SEQUENCE [LARGE SCALE GENOMIC DNA]</scope>
    <source>
        <strain evidence="2">DSM 16219</strain>
    </source>
</reference>
<gene>
    <name evidence="1" type="ORF">SAMN02745216_01017</name>
</gene>
<organism evidence="1 2">
    <name type="scientific">Desulfatibacillum alkenivorans DSM 16219</name>
    <dbReference type="NCBI Taxonomy" id="1121393"/>
    <lineage>
        <taxon>Bacteria</taxon>
        <taxon>Pseudomonadati</taxon>
        <taxon>Thermodesulfobacteriota</taxon>
        <taxon>Desulfobacteria</taxon>
        <taxon>Desulfobacterales</taxon>
        <taxon>Desulfatibacillaceae</taxon>
        <taxon>Desulfatibacillum</taxon>
    </lineage>
</organism>
<evidence type="ECO:0000313" key="2">
    <source>
        <dbReference type="Proteomes" id="UP000183994"/>
    </source>
</evidence>
<dbReference type="RefSeq" id="WP_139264616.1">
    <property type="nucleotide sequence ID" value="NZ_FQZU01000004.1"/>
</dbReference>
<accession>A0A1M6GI49</accession>
<name>A0A1M6GI49_9BACT</name>
<dbReference type="Proteomes" id="UP000183994">
    <property type="component" value="Unassembled WGS sequence"/>
</dbReference>
<sequence length="153" mass="16792">MLFRSGIRTYPYASGCLNCGLVFCPSDPKAMSGYFQRCPIAGRPDQQAGDYDPIEKCHICGGDKVEPGLLKGRSNHLKNGAFLYGRYFSPGHLKEKMTFPTGVETVGAILVCRDCGTIFLEVHPFKLVAFIKTKCEPDYAASVLKESPPPPLK</sequence>
<keyword evidence="2" id="KW-1185">Reference proteome</keyword>
<proteinExistence type="predicted"/>
<evidence type="ECO:0000313" key="1">
    <source>
        <dbReference type="EMBL" id="SHJ09571.1"/>
    </source>
</evidence>
<protein>
    <submittedName>
        <fullName evidence="1">Uncharacterized protein</fullName>
    </submittedName>
</protein>
<dbReference type="EMBL" id="FQZU01000004">
    <property type="protein sequence ID" value="SHJ09571.1"/>
    <property type="molecule type" value="Genomic_DNA"/>
</dbReference>